<evidence type="ECO:0000313" key="4">
    <source>
        <dbReference type="Proteomes" id="UP000030595"/>
    </source>
</evidence>
<dbReference type="RefSeq" id="WP_036177148.1">
    <property type="nucleotide sequence ID" value="NZ_AVCZ01000021.1"/>
</dbReference>
<dbReference type="CDD" id="cd13399">
    <property type="entry name" value="Slt35-like"/>
    <property type="match status" value="1"/>
</dbReference>
<reference evidence="3 4" key="1">
    <citation type="submission" date="2014-02" db="EMBL/GenBank/DDBJ databases">
        <title>Draft genome sequence of Lysinibacillus massiliensis CCUG 49529.</title>
        <authorList>
            <person name="Zhang F."/>
            <person name="Wang G."/>
            <person name="Zhang L."/>
        </authorList>
    </citation>
    <scope>NUCLEOTIDE SEQUENCE [LARGE SCALE GENOMIC DNA]</scope>
    <source>
        <strain evidence="3 4">CCUG 49529</strain>
    </source>
</reference>
<evidence type="ECO:0000313" key="3">
    <source>
        <dbReference type="EMBL" id="KGR90324.1"/>
    </source>
</evidence>
<dbReference type="Pfam" id="PF13406">
    <property type="entry name" value="SLT_2"/>
    <property type="match status" value="1"/>
</dbReference>
<keyword evidence="1" id="KW-1133">Transmembrane helix</keyword>
<name>A0A0A3J001_9BACL</name>
<dbReference type="AlphaFoldDB" id="A0A0A3J001"/>
<dbReference type="Gene3D" id="1.10.530.10">
    <property type="match status" value="1"/>
</dbReference>
<dbReference type="eggNOG" id="COG0741">
    <property type="taxonomic scope" value="Bacteria"/>
</dbReference>
<dbReference type="OrthoDB" id="9809488at2"/>
<feature type="transmembrane region" description="Helical" evidence="1">
    <location>
        <begin position="20"/>
        <end position="39"/>
    </location>
</feature>
<accession>A0A0A3J001</accession>
<proteinExistence type="predicted"/>
<feature type="domain" description="Transglycosylase SLT" evidence="2">
    <location>
        <begin position="153"/>
        <end position="190"/>
    </location>
</feature>
<keyword evidence="1" id="KW-0472">Membrane</keyword>
<dbReference type="SUPFAM" id="SSF53955">
    <property type="entry name" value="Lysozyme-like"/>
    <property type="match status" value="1"/>
</dbReference>
<comment type="caution">
    <text evidence="3">The sequence shown here is derived from an EMBL/GenBank/DDBJ whole genome shotgun (WGS) entry which is preliminary data.</text>
</comment>
<keyword evidence="1" id="KW-0812">Transmembrane</keyword>
<sequence length="232" mass="26055">MAKKKKQKKPLLSPGFKLFLIILLIPISITVYYSSFIVWQQLKDLTIFKEVSTALNEEDIQKEFDVEIPEEYIPIYIAAGELYDVPWTLLAAHHRVETRFSTTSTLISPVGAEGHMQFMPCTFVGWKHPTCDGLGQGQIPEEDKTNPAIIKKFGGYGVDGDGDGKADPFDIEDAIYSAANYLSKAGASDGKLRKAVFNYNHSDVYVDMVISYYEQYESVSSELEKIVLNTTF</sequence>
<evidence type="ECO:0000256" key="1">
    <source>
        <dbReference type="SAM" id="Phobius"/>
    </source>
</evidence>
<dbReference type="InterPro" id="IPR023346">
    <property type="entry name" value="Lysozyme-like_dom_sf"/>
</dbReference>
<gene>
    <name evidence="3" type="ORF">CD30_12195</name>
</gene>
<evidence type="ECO:0000259" key="2">
    <source>
        <dbReference type="Pfam" id="PF13406"/>
    </source>
</evidence>
<keyword evidence="4" id="KW-1185">Reference proteome</keyword>
<dbReference type="InterPro" id="IPR031304">
    <property type="entry name" value="SLT_2"/>
</dbReference>
<organism evidence="3 4">
    <name type="scientific">Ureibacillus massiliensis 4400831 = CIP 108448 = CCUG 49529</name>
    <dbReference type="NCBI Taxonomy" id="1211035"/>
    <lineage>
        <taxon>Bacteria</taxon>
        <taxon>Bacillati</taxon>
        <taxon>Bacillota</taxon>
        <taxon>Bacilli</taxon>
        <taxon>Bacillales</taxon>
        <taxon>Caryophanaceae</taxon>
        <taxon>Ureibacillus</taxon>
    </lineage>
</organism>
<protein>
    <submittedName>
        <fullName evidence="3">Membrane protein</fullName>
    </submittedName>
</protein>
<dbReference type="Proteomes" id="UP000030595">
    <property type="component" value="Unassembled WGS sequence"/>
</dbReference>
<dbReference type="EMBL" id="JPVQ01000021">
    <property type="protein sequence ID" value="KGR90324.1"/>
    <property type="molecule type" value="Genomic_DNA"/>
</dbReference>